<evidence type="ECO:0008006" key="4">
    <source>
        <dbReference type="Google" id="ProtNLM"/>
    </source>
</evidence>
<sequence>MSTKCSYYFLLVLVALVALSSRASAQNAIDSMLQNRAFVERQISCITRNGPCDPIGKLIIRRLPDVLHNNCGSCNPFEKQAAENLIRFMQQNYPQEWARIRSIY</sequence>
<dbReference type="SUPFAM" id="SSF100910">
    <property type="entry name" value="Chemosensory protein Csp2"/>
    <property type="match status" value="1"/>
</dbReference>
<dbReference type="OrthoDB" id="6355718at2759"/>
<gene>
    <name evidence="2" type="ORF">TBRA_LOCUS12181</name>
</gene>
<dbReference type="Pfam" id="PF03392">
    <property type="entry name" value="OS-D"/>
    <property type="match status" value="1"/>
</dbReference>
<reference evidence="2 3" key="1">
    <citation type="submission" date="2020-02" db="EMBL/GenBank/DDBJ databases">
        <authorList>
            <person name="Ferguson B K."/>
        </authorList>
    </citation>
    <scope>NUCLEOTIDE SEQUENCE [LARGE SCALE GENOMIC DNA]</scope>
</reference>
<dbReference type="Gene3D" id="1.10.2080.10">
    <property type="entry name" value="Insect odorant-binding protein A10/Ejaculatory bulb-specific protein 3"/>
    <property type="match status" value="1"/>
</dbReference>
<proteinExistence type="predicted"/>
<accession>A0A6H5IQ78</accession>
<dbReference type="PANTHER" id="PTHR11257">
    <property type="entry name" value="CHEMOSENSORY PROTEIN-RELATED"/>
    <property type="match status" value="1"/>
</dbReference>
<feature type="signal peptide" evidence="1">
    <location>
        <begin position="1"/>
        <end position="25"/>
    </location>
</feature>
<name>A0A6H5IQ78_9HYME</name>
<evidence type="ECO:0000256" key="1">
    <source>
        <dbReference type="SAM" id="SignalP"/>
    </source>
</evidence>
<dbReference type="PANTHER" id="PTHR11257:SF11">
    <property type="entry name" value="CHEMOSENSORY PROTEIN 17"/>
    <property type="match status" value="1"/>
</dbReference>
<evidence type="ECO:0000313" key="2">
    <source>
        <dbReference type="EMBL" id="CAB0040475.1"/>
    </source>
</evidence>
<keyword evidence="3" id="KW-1185">Reference proteome</keyword>
<evidence type="ECO:0000313" key="3">
    <source>
        <dbReference type="Proteomes" id="UP000479190"/>
    </source>
</evidence>
<keyword evidence="1" id="KW-0732">Signal</keyword>
<organism evidence="2 3">
    <name type="scientific">Trichogramma brassicae</name>
    <dbReference type="NCBI Taxonomy" id="86971"/>
    <lineage>
        <taxon>Eukaryota</taxon>
        <taxon>Metazoa</taxon>
        <taxon>Ecdysozoa</taxon>
        <taxon>Arthropoda</taxon>
        <taxon>Hexapoda</taxon>
        <taxon>Insecta</taxon>
        <taxon>Pterygota</taxon>
        <taxon>Neoptera</taxon>
        <taxon>Endopterygota</taxon>
        <taxon>Hymenoptera</taxon>
        <taxon>Apocrita</taxon>
        <taxon>Proctotrupomorpha</taxon>
        <taxon>Chalcidoidea</taxon>
        <taxon>Trichogrammatidae</taxon>
        <taxon>Trichogramma</taxon>
    </lineage>
</organism>
<protein>
    <recommendedName>
        <fullName evidence="4">Chemosensory protein</fullName>
    </recommendedName>
</protein>
<dbReference type="Proteomes" id="UP000479190">
    <property type="component" value="Unassembled WGS sequence"/>
</dbReference>
<dbReference type="AlphaFoldDB" id="A0A6H5IQ78"/>
<dbReference type="InterPro" id="IPR005055">
    <property type="entry name" value="A10/PebIII"/>
</dbReference>
<dbReference type="InterPro" id="IPR036682">
    <property type="entry name" value="OS_D_A10/PebIII_sf"/>
</dbReference>
<dbReference type="EMBL" id="CADCXV010001028">
    <property type="protein sequence ID" value="CAB0040475.1"/>
    <property type="molecule type" value="Genomic_DNA"/>
</dbReference>
<feature type="chain" id="PRO_5026258409" description="Chemosensory protein" evidence="1">
    <location>
        <begin position="26"/>
        <end position="104"/>
    </location>
</feature>